<dbReference type="SMART" id="SM00382">
    <property type="entry name" value="AAA"/>
    <property type="match status" value="1"/>
</dbReference>
<dbReference type="EMBL" id="VBAI01000154">
    <property type="protein sequence ID" value="TMJ09667.1"/>
    <property type="molecule type" value="Genomic_DNA"/>
</dbReference>
<accession>A0A537LPQ1</accession>
<dbReference type="CDD" id="cd03216">
    <property type="entry name" value="ABC_Carb_Monos_I"/>
    <property type="match status" value="1"/>
</dbReference>
<dbReference type="Proteomes" id="UP000315217">
    <property type="component" value="Unassembled WGS sequence"/>
</dbReference>
<evidence type="ECO:0000256" key="6">
    <source>
        <dbReference type="ARBA" id="ARBA00022840"/>
    </source>
</evidence>
<keyword evidence="2" id="KW-0813">Transport</keyword>
<evidence type="ECO:0000256" key="3">
    <source>
        <dbReference type="ARBA" id="ARBA00022475"/>
    </source>
</evidence>
<evidence type="ECO:0000313" key="12">
    <source>
        <dbReference type="Proteomes" id="UP000315217"/>
    </source>
</evidence>
<dbReference type="PROSITE" id="PS00211">
    <property type="entry name" value="ABC_TRANSPORTER_1"/>
    <property type="match status" value="2"/>
</dbReference>
<keyword evidence="5" id="KW-0547">Nucleotide-binding</keyword>
<dbReference type="GO" id="GO:0005524">
    <property type="term" value="F:ATP binding"/>
    <property type="evidence" value="ECO:0007669"/>
    <property type="project" value="UniProtKB-KW"/>
</dbReference>
<proteinExistence type="predicted"/>
<dbReference type="InterPro" id="IPR050107">
    <property type="entry name" value="ABC_carbohydrate_import_ATPase"/>
</dbReference>
<evidence type="ECO:0000256" key="4">
    <source>
        <dbReference type="ARBA" id="ARBA00022737"/>
    </source>
</evidence>
<dbReference type="PANTHER" id="PTHR43790:SF4">
    <property type="entry name" value="GUANOSINE IMPORT ATP-BINDING PROTEIN NUPO"/>
    <property type="match status" value="1"/>
</dbReference>
<evidence type="ECO:0000313" key="11">
    <source>
        <dbReference type="EMBL" id="TMJ09667.1"/>
    </source>
</evidence>
<dbReference type="CDD" id="cd03215">
    <property type="entry name" value="ABC_Carb_Monos_II"/>
    <property type="match status" value="1"/>
</dbReference>
<dbReference type="GO" id="GO:0016887">
    <property type="term" value="F:ATP hydrolysis activity"/>
    <property type="evidence" value="ECO:0007669"/>
    <property type="project" value="InterPro"/>
</dbReference>
<dbReference type="Pfam" id="PF00005">
    <property type="entry name" value="ABC_tran"/>
    <property type="match status" value="2"/>
</dbReference>
<dbReference type="EMBL" id="VBAJ01000325">
    <property type="protein sequence ID" value="TMJ01306.1"/>
    <property type="molecule type" value="Genomic_DNA"/>
</dbReference>
<dbReference type="InterPro" id="IPR017871">
    <property type="entry name" value="ABC_transporter-like_CS"/>
</dbReference>
<evidence type="ECO:0000313" key="10">
    <source>
        <dbReference type="EMBL" id="TMJ01306.1"/>
    </source>
</evidence>
<keyword evidence="8" id="KW-0472">Membrane</keyword>
<feature type="domain" description="ABC transporter" evidence="9">
    <location>
        <begin position="6"/>
        <end position="242"/>
    </location>
</feature>
<keyword evidence="7" id="KW-1278">Translocase</keyword>
<dbReference type="GO" id="GO:0005886">
    <property type="term" value="C:plasma membrane"/>
    <property type="evidence" value="ECO:0007669"/>
    <property type="project" value="UniProtKB-SubCell"/>
</dbReference>
<keyword evidence="4" id="KW-0677">Repeat</keyword>
<name>A0A537LPQ1_9BACT</name>
<dbReference type="InterPro" id="IPR003593">
    <property type="entry name" value="AAA+_ATPase"/>
</dbReference>
<evidence type="ECO:0000259" key="9">
    <source>
        <dbReference type="PROSITE" id="PS50893"/>
    </source>
</evidence>
<reference evidence="12 13" key="1">
    <citation type="journal article" date="2019" name="Nat. Microbiol.">
        <title>Mediterranean grassland soil C-N compound turnover is dependent on rainfall and depth, and is mediated by genomically divergent microorganisms.</title>
        <authorList>
            <person name="Diamond S."/>
            <person name="Andeer P.F."/>
            <person name="Li Z."/>
            <person name="Crits-Christoph A."/>
            <person name="Burstein D."/>
            <person name="Anantharaman K."/>
            <person name="Lane K.R."/>
            <person name="Thomas B.C."/>
            <person name="Pan C."/>
            <person name="Northen T.R."/>
            <person name="Banfield J.F."/>
        </authorList>
    </citation>
    <scope>NUCLEOTIDE SEQUENCE [LARGE SCALE GENOMIC DNA]</scope>
    <source>
        <strain evidence="11">NP_1</strain>
        <strain evidence="10">NP_2</strain>
    </source>
</reference>
<organism evidence="11 12">
    <name type="scientific">Candidatus Segetimicrobium genomatis</name>
    <dbReference type="NCBI Taxonomy" id="2569760"/>
    <lineage>
        <taxon>Bacteria</taxon>
        <taxon>Bacillati</taxon>
        <taxon>Candidatus Sysuimicrobiota</taxon>
        <taxon>Candidatus Sysuimicrobiia</taxon>
        <taxon>Candidatus Sysuimicrobiales</taxon>
        <taxon>Candidatus Segetimicrobiaceae</taxon>
        <taxon>Candidatus Segetimicrobium</taxon>
    </lineage>
</organism>
<protein>
    <submittedName>
        <fullName evidence="11">ABC transporter ATP-binding protein</fullName>
    </submittedName>
</protein>
<evidence type="ECO:0000313" key="13">
    <source>
        <dbReference type="Proteomes" id="UP000318661"/>
    </source>
</evidence>
<evidence type="ECO:0000256" key="2">
    <source>
        <dbReference type="ARBA" id="ARBA00022448"/>
    </source>
</evidence>
<dbReference type="PROSITE" id="PS50893">
    <property type="entry name" value="ABC_TRANSPORTER_2"/>
    <property type="match status" value="2"/>
</dbReference>
<dbReference type="FunFam" id="3.40.50.300:FF:000127">
    <property type="entry name" value="Ribose import ATP-binding protein RbsA"/>
    <property type="match status" value="1"/>
</dbReference>
<feature type="domain" description="ABC transporter" evidence="9">
    <location>
        <begin position="259"/>
        <end position="503"/>
    </location>
</feature>
<dbReference type="SUPFAM" id="SSF52540">
    <property type="entry name" value="P-loop containing nucleoside triphosphate hydrolases"/>
    <property type="match status" value="2"/>
</dbReference>
<dbReference type="AlphaFoldDB" id="A0A537LPQ1"/>
<keyword evidence="6 11" id="KW-0067">ATP-binding</keyword>
<comment type="caution">
    <text evidence="11">The sequence shown here is derived from an EMBL/GenBank/DDBJ whole genome shotgun (WGS) entry which is preliminary data.</text>
</comment>
<evidence type="ECO:0000256" key="1">
    <source>
        <dbReference type="ARBA" id="ARBA00004202"/>
    </source>
</evidence>
<dbReference type="InterPro" id="IPR027417">
    <property type="entry name" value="P-loop_NTPase"/>
</dbReference>
<comment type="subcellular location">
    <subcellularLocation>
        <location evidence="1">Cell membrane</location>
        <topology evidence="1">Peripheral membrane protein</topology>
    </subcellularLocation>
</comment>
<keyword evidence="3" id="KW-1003">Cell membrane</keyword>
<sequence length="511" mass="55249">MSDLFIELQGITKRFPGVVANDRVDLTVHRGEIHAIVGENGAGKSTLMRVLYGLYQPDEGTIAVKGHAVTIESPRRALELGIGMVHQHFMLIPVFTVAENVILGSEPVWGFGRLRMREAQQRVAELCRQYGFVLDPTAEVGSLSVGEQQRVEIIKVLYRGAELLILDEPTAVLVPQEVDELFNNLRQLVAQGKTVIFISHKLDEVLAISDQITVLRRGRVVGTVPAAGTTKAQLAEMMVGRPVLVELAHPPVEPGPVRLDVRQVRVPGRGTRPAVRDVSFAVGAGEIYGIAGVEGNGQTELVEALVGLRRITGGQLLIDGRDVTHATARAIRLMGVAHIPEDRHRRGIALPMAVWENMILGHHTREEFTHGALLNRPGIRGFVRRRVGDYDIRVADVEAPVLALSGGNQQKVVVAREFSFAPQVLVAAQPTRGLDIGATEFVMRQLLAARSSGMAVLLVSANLEEILSLSDRVGVMYGGALVAEFARGEVSAAELGLYMTGAGRTGEARAG</sequence>
<evidence type="ECO:0000256" key="8">
    <source>
        <dbReference type="ARBA" id="ARBA00023136"/>
    </source>
</evidence>
<dbReference type="InterPro" id="IPR003439">
    <property type="entry name" value="ABC_transporter-like_ATP-bd"/>
</dbReference>
<gene>
    <name evidence="11" type="ORF">E6G98_08930</name>
    <name evidence="10" type="ORF">E6G99_12720</name>
</gene>
<dbReference type="Gene3D" id="3.40.50.300">
    <property type="entry name" value="P-loop containing nucleotide triphosphate hydrolases"/>
    <property type="match status" value="2"/>
</dbReference>
<dbReference type="Proteomes" id="UP000318661">
    <property type="component" value="Unassembled WGS sequence"/>
</dbReference>
<dbReference type="PANTHER" id="PTHR43790">
    <property type="entry name" value="CARBOHYDRATE TRANSPORT ATP-BINDING PROTEIN MG119-RELATED"/>
    <property type="match status" value="1"/>
</dbReference>
<evidence type="ECO:0000256" key="7">
    <source>
        <dbReference type="ARBA" id="ARBA00022967"/>
    </source>
</evidence>
<evidence type="ECO:0000256" key="5">
    <source>
        <dbReference type="ARBA" id="ARBA00022741"/>
    </source>
</evidence>